<reference evidence="8 9" key="1">
    <citation type="journal article" date="2016" name="Microbes Environ.">
        <title>Phylogenetically diverse aerobic anoxygenic phototrophic bacteria isolated from epilithic biofilms in Tama river, Japan.</title>
        <authorList>
            <person name="Hirose S."/>
            <person name="Matsuura K."/>
            <person name="Haruta S."/>
        </authorList>
    </citation>
    <scope>NUCLEOTIDE SEQUENCE [LARGE SCALE GENOMIC DNA]</scope>
    <source>
        <strain evidence="8 9">S08</strain>
    </source>
</reference>
<evidence type="ECO:0000256" key="7">
    <source>
        <dbReference type="SAM" id="Phobius"/>
    </source>
</evidence>
<sequence>MQSEAEFQRSAAPQGSGPLWVIAAVLVLAVLHVGRDVFIPMALALLLSVVLIPPARLLQRVGLPRALAVTLLLLLTLATIGGVILLVISQVLTLAADLPNWEITLREKLRTLSEGSGVLDHAMGTLRRLSEELSGGSAAAGAAPVQVAPVSAGGGTLEALLDVAGMAAGAAASLAIALLLMAYLLMQREDVRDRFLRLAGLNDINRTTRAMADATDRVGGYLLMQTLINAIFGLGMGVGLAVIGVPNAPLWGVLGFVLRYIPFLGAWIALCLPLIVSFATSPDWTGPLLVLLLFAVVDGTVTYLLEPMLYGRSTGISPLALLISSALWTVLWGPIGLLLAPPITACLAILGRHVPALSFLEILLGNAEALPAPLRFYQRHLAGDPEGATEIAELHADAQGAGAALRDLVLPGVAALSADQADGALSAAAVRRIAEGLAAVGTTLVADEPVPDDAPALRLAPVGGAVDRALAAVAGAAARQQGWRLAREDETPTATVLCLSRPVSAQRLRRAAAQAAAGPCLGLALEDGAAAQLGGALGAAPVLRTLDALLARLPAAAAPRRAPQGAEAALPPPDAGLALPA</sequence>
<dbReference type="Pfam" id="PF01594">
    <property type="entry name" value="AI-2E_transport"/>
    <property type="match status" value="1"/>
</dbReference>
<gene>
    <name evidence="8" type="ORF">Rmf_47330</name>
</gene>
<keyword evidence="5 7" id="KW-0472">Membrane</keyword>
<accession>A0ABM7Y9Q4</accession>
<evidence type="ECO:0000313" key="9">
    <source>
        <dbReference type="Proteomes" id="UP000831327"/>
    </source>
</evidence>
<keyword evidence="9" id="KW-1185">Reference proteome</keyword>
<evidence type="ECO:0000256" key="3">
    <source>
        <dbReference type="ARBA" id="ARBA00022692"/>
    </source>
</evidence>
<dbReference type="InterPro" id="IPR002549">
    <property type="entry name" value="AI-2E-like"/>
</dbReference>
<comment type="similarity">
    <text evidence="2">Belongs to the autoinducer-2 exporter (AI-2E) (TC 2.A.86) family.</text>
</comment>
<organism evidence="8 9">
    <name type="scientific">Roseomonas fluvialis</name>
    <dbReference type="NCBI Taxonomy" id="1750527"/>
    <lineage>
        <taxon>Bacteria</taxon>
        <taxon>Pseudomonadati</taxon>
        <taxon>Pseudomonadota</taxon>
        <taxon>Alphaproteobacteria</taxon>
        <taxon>Acetobacterales</taxon>
        <taxon>Roseomonadaceae</taxon>
        <taxon>Roseomonas</taxon>
    </lineage>
</organism>
<dbReference type="RefSeq" id="WP_244408971.1">
    <property type="nucleotide sequence ID" value="NZ_AP025637.1"/>
</dbReference>
<evidence type="ECO:0000256" key="2">
    <source>
        <dbReference type="ARBA" id="ARBA00009773"/>
    </source>
</evidence>
<feature type="transmembrane region" description="Helical" evidence="7">
    <location>
        <begin position="67"/>
        <end position="92"/>
    </location>
</feature>
<keyword evidence="4 7" id="KW-1133">Transmembrane helix</keyword>
<feature type="transmembrane region" description="Helical" evidence="7">
    <location>
        <begin position="325"/>
        <end position="350"/>
    </location>
</feature>
<evidence type="ECO:0000256" key="5">
    <source>
        <dbReference type="ARBA" id="ARBA00023136"/>
    </source>
</evidence>
<evidence type="ECO:0000313" key="8">
    <source>
        <dbReference type="EMBL" id="BDG74804.1"/>
    </source>
</evidence>
<proteinExistence type="inferred from homology"/>
<dbReference type="EMBL" id="AP025637">
    <property type="protein sequence ID" value="BDG74804.1"/>
    <property type="molecule type" value="Genomic_DNA"/>
</dbReference>
<feature type="transmembrane region" description="Helical" evidence="7">
    <location>
        <begin position="163"/>
        <end position="186"/>
    </location>
</feature>
<dbReference type="Proteomes" id="UP000831327">
    <property type="component" value="Chromosome"/>
</dbReference>
<dbReference type="PANTHER" id="PTHR21716">
    <property type="entry name" value="TRANSMEMBRANE PROTEIN"/>
    <property type="match status" value="1"/>
</dbReference>
<keyword evidence="3 7" id="KW-0812">Transmembrane</keyword>
<protein>
    <recommendedName>
        <fullName evidence="10">AI-2E family transporter</fullName>
    </recommendedName>
</protein>
<dbReference type="PANTHER" id="PTHR21716:SF64">
    <property type="entry name" value="AI-2 TRANSPORT PROTEIN TQSA"/>
    <property type="match status" value="1"/>
</dbReference>
<evidence type="ECO:0000256" key="4">
    <source>
        <dbReference type="ARBA" id="ARBA00022989"/>
    </source>
</evidence>
<feature type="region of interest" description="Disordered" evidence="6">
    <location>
        <begin position="561"/>
        <end position="581"/>
    </location>
</feature>
<comment type="subcellular location">
    <subcellularLocation>
        <location evidence="1">Membrane</location>
        <topology evidence="1">Multi-pass membrane protein</topology>
    </subcellularLocation>
</comment>
<feature type="transmembrane region" description="Helical" evidence="7">
    <location>
        <begin position="257"/>
        <end position="276"/>
    </location>
</feature>
<feature type="transmembrane region" description="Helical" evidence="7">
    <location>
        <begin position="227"/>
        <end position="245"/>
    </location>
</feature>
<name>A0ABM7Y9Q4_9PROT</name>
<feature type="transmembrane region" description="Helical" evidence="7">
    <location>
        <begin position="12"/>
        <end position="31"/>
    </location>
</feature>
<evidence type="ECO:0008006" key="10">
    <source>
        <dbReference type="Google" id="ProtNLM"/>
    </source>
</evidence>
<feature type="transmembrane region" description="Helical" evidence="7">
    <location>
        <begin position="37"/>
        <end position="55"/>
    </location>
</feature>
<feature type="transmembrane region" description="Helical" evidence="7">
    <location>
        <begin position="288"/>
        <end position="305"/>
    </location>
</feature>
<evidence type="ECO:0000256" key="6">
    <source>
        <dbReference type="SAM" id="MobiDB-lite"/>
    </source>
</evidence>
<evidence type="ECO:0000256" key="1">
    <source>
        <dbReference type="ARBA" id="ARBA00004141"/>
    </source>
</evidence>